<dbReference type="EMBL" id="JAAIYP010000026">
    <property type="protein sequence ID" value="NFV79255.1"/>
    <property type="molecule type" value="Genomic_DNA"/>
</dbReference>
<dbReference type="Gene3D" id="3.40.50.12380">
    <property type="entry name" value="Nitrogenase MoFe cofactor biosynthesis protein NifE, C-terminal"/>
    <property type="match status" value="1"/>
</dbReference>
<dbReference type="RefSeq" id="WP_163675298.1">
    <property type="nucleotide sequence ID" value="NZ_JAAIYP010000026.1"/>
</dbReference>
<evidence type="ECO:0000259" key="3">
    <source>
        <dbReference type="Pfam" id="PF00148"/>
    </source>
</evidence>
<sequence>MTSGKCRKMASGGCAFRGAKMALQPIADAVHLVHGPVTCQGLAWEVRPTPGSGPDHHRHAMATDLREMDVIGGGEARLQAAVAAVVAARDPAGVFVYQTCVPAMVGDDVHGLCRRLSRQFHRPVVAVDVPGFAGGRDTGADAAGRVLLDQVIGTREPEHTTTTDVVLIGEYNVAGEVWQATGLLRALGIRVLASIPGDGRIGAIATAHRARAAVTLCSQAMGGLAEGLWERHGVPFVQGSFYGMGNIAATLRALCHLLADRGGPTDLPARADSLVAALEASTRTRLRPLLADLRGRRALLLAGGIKTWALAGALRELGMEVAGSTLRKASDEDCRRAVRLLGEECVRGGGADSQVEAELAGGGVDVVLGSDGLRHLAFRTGIPWVDVTHGRRVALSGYDGMVNLGGEIRRALRHPLRRPGGVAAPWHRARGGGA</sequence>
<comment type="caution">
    <text evidence="4">The sequence shown here is derived from an EMBL/GenBank/DDBJ whole genome shotgun (WGS) entry which is preliminary data.</text>
</comment>
<accession>A0A7C9UXL9</accession>
<dbReference type="Pfam" id="PF00148">
    <property type="entry name" value="Oxidored_nitro"/>
    <property type="match status" value="1"/>
</dbReference>
<gene>
    <name evidence="4" type="ORF">G4223_03925</name>
</gene>
<dbReference type="SUPFAM" id="SSF53807">
    <property type="entry name" value="Helical backbone' metal receptor"/>
    <property type="match status" value="1"/>
</dbReference>
<dbReference type="PROSITE" id="PS00090">
    <property type="entry name" value="NITROGENASE_1_2"/>
    <property type="match status" value="1"/>
</dbReference>
<dbReference type="GO" id="GO:0016163">
    <property type="term" value="F:nitrogenase activity"/>
    <property type="evidence" value="ECO:0007669"/>
    <property type="project" value="InterPro"/>
</dbReference>
<dbReference type="PANTHER" id="PTHR42956">
    <property type="entry name" value="NITROGENASE IRON-MOLYBDENUM COFACTOR BIOSYNTHESIS PROTEIN NIFE"/>
    <property type="match status" value="1"/>
</dbReference>
<evidence type="ECO:0000313" key="5">
    <source>
        <dbReference type="Proteomes" id="UP000480684"/>
    </source>
</evidence>
<dbReference type="InterPro" id="IPR000510">
    <property type="entry name" value="Nase/OxRdtase_comp1"/>
</dbReference>
<dbReference type="Gene3D" id="3.40.50.1980">
    <property type="entry name" value="Nitrogenase molybdenum iron protein domain"/>
    <property type="match status" value="1"/>
</dbReference>
<dbReference type="AlphaFoldDB" id="A0A7C9UXL9"/>
<evidence type="ECO:0000256" key="1">
    <source>
        <dbReference type="ARBA" id="ARBA00011002"/>
    </source>
</evidence>
<dbReference type="InterPro" id="IPR000318">
    <property type="entry name" value="Nase_comp1_CS"/>
</dbReference>
<dbReference type="Proteomes" id="UP000480684">
    <property type="component" value="Unassembled WGS sequence"/>
</dbReference>
<reference evidence="4 5" key="1">
    <citation type="submission" date="2020-02" db="EMBL/GenBank/DDBJ databases">
        <authorList>
            <person name="Dziuba M."/>
            <person name="Kuznetsov B."/>
            <person name="Mardanov A."/>
            <person name="Ravin N."/>
            <person name="Grouzdev D."/>
        </authorList>
    </citation>
    <scope>NUCLEOTIDE SEQUENCE [LARGE SCALE GENOMIC DNA]</scope>
    <source>
        <strain evidence="4 5">SpK</strain>
    </source>
</reference>
<dbReference type="InterPro" id="IPR049939">
    <property type="entry name" value="NifE-like"/>
</dbReference>
<protein>
    <submittedName>
        <fullName evidence="4">Nitrogenase iron-molybdenum cofactor biosynthesis protein NifE</fullName>
    </submittedName>
</protein>
<name>A0A7C9UXL9_9PROT</name>
<keyword evidence="2" id="KW-0535">Nitrogen fixation</keyword>
<dbReference type="PANTHER" id="PTHR42956:SF1">
    <property type="entry name" value="NITROGENASE IRON-MOLYBDENUM COFACTOR BIOSYNTHESIS PROTEIN NIFE"/>
    <property type="match status" value="1"/>
</dbReference>
<organism evidence="4 5">
    <name type="scientific">Magnetospirillum aberrantis SpK</name>
    <dbReference type="NCBI Taxonomy" id="908842"/>
    <lineage>
        <taxon>Bacteria</taxon>
        <taxon>Pseudomonadati</taxon>
        <taxon>Pseudomonadota</taxon>
        <taxon>Alphaproteobacteria</taxon>
        <taxon>Rhodospirillales</taxon>
        <taxon>Rhodospirillaceae</taxon>
        <taxon>Magnetospirillum</taxon>
    </lineage>
</organism>
<evidence type="ECO:0000313" key="4">
    <source>
        <dbReference type="EMBL" id="NFV79255.1"/>
    </source>
</evidence>
<keyword evidence="5" id="KW-1185">Reference proteome</keyword>
<feature type="domain" description="Nitrogenase/oxidoreductase component 1" evidence="3">
    <location>
        <begin position="14"/>
        <end position="411"/>
    </location>
</feature>
<proteinExistence type="inferred from homology"/>
<evidence type="ECO:0000256" key="2">
    <source>
        <dbReference type="ARBA" id="ARBA00023231"/>
    </source>
</evidence>
<comment type="similarity">
    <text evidence="1">Belongs to the NifD/NifK/NifE/NifN family.</text>
</comment>